<dbReference type="OrthoDB" id="2803256at2759"/>
<feature type="region of interest" description="Disordered" evidence="1">
    <location>
        <begin position="1"/>
        <end position="108"/>
    </location>
</feature>
<feature type="region of interest" description="Disordered" evidence="1">
    <location>
        <begin position="926"/>
        <end position="954"/>
    </location>
</feature>
<organism evidence="3 4">
    <name type="scientific">Trametes pubescens</name>
    <name type="common">White-rot fungus</name>
    <dbReference type="NCBI Taxonomy" id="154538"/>
    <lineage>
        <taxon>Eukaryota</taxon>
        <taxon>Fungi</taxon>
        <taxon>Dikarya</taxon>
        <taxon>Basidiomycota</taxon>
        <taxon>Agaricomycotina</taxon>
        <taxon>Agaricomycetes</taxon>
        <taxon>Polyporales</taxon>
        <taxon>Polyporaceae</taxon>
        <taxon>Trametes</taxon>
    </lineage>
</organism>
<dbReference type="InterPro" id="IPR046496">
    <property type="entry name" value="DUF6589"/>
</dbReference>
<dbReference type="Proteomes" id="UP000184267">
    <property type="component" value="Unassembled WGS sequence"/>
</dbReference>
<protein>
    <recommendedName>
        <fullName evidence="2">DUF6589 domain-containing protein</fullName>
    </recommendedName>
</protein>
<evidence type="ECO:0000313" key="4">
    <source>
        <dbReference type="Proteomes" id="UP000184267"/>
    </source>
</evidence>
<dbReference type="OMA" id="ANHERTF"/>
<feature type="domain" description="DUF6589" evidence="2">
    <location>
        <begin position="439"/>
        <end position="867"/>
    </location>
</feature>
<feature type="compositionally biased region" description="Basic and acidic residues" evidence="1">
    <location>
        <begin position="88"/>
        <end position="108"/>
    </location>
</feature>
<evidence type="ECO:0000259" key="2">
    <source>
        <dbReference type="Pfam" id="PF20231"/>
    </source>
</evidence>
<keyword evidence="4" id="KW-1185">Reference proteome</keyword>
<sequence length="1253" mass="136965">MSHTPNVPKDPLASLNDTLPPSSPLSSPLWTPDATPPTDLPSLPGLYAIATPPEVPSRSRASSPATPAAHDANLDSEMGMIPSSPVRTADDARRKAAKRREEQAQAEKEAKAAMEVHKIAEVCQEALRYLANHERTFGDLVAYVSDGQNYAGNVRYWGFFSVDGRVERVLDAWVSSQSSKTGRECVHGWAVRYVKRVVHTEGDSATRSKLLQTSAMEIDESFALDFSLGNLHTRLRESHSYVGPRGFQYDDETGTGDEGGIPETEEQPLVSKSRGSEVEGDVPTATGTAQGDQEQQAQGGEAEDGGSEEEYWREDGEGSNGAETDTTPVSSHTEAQTQVEVDGERSELASGGKTKKPARAHLGILKRLSDACRTRSRADAYANPLAYVYDNIDMLFKIAQQVLTRKDSQQNGTCATAFKLFAASPDDMKTADLVESFVSAPPLSVDDILLSNKENVALTERLTHTVLRTIVTFGGERFSRCRKDVDACLPCTSDKIPVHKTDILPLPAMNIDKSSASGNAEVLTAMFEGLKLGINSPDFTRTVKLTAGDQLSIARIRSLVNNRAGHDSFGQSFLWALCMPGLFRYKMAATHGLLELHFGTDSTGDPGSLTFHSSRLLRKPIALTSPPPFRTCRDIIFVPLYARVLHCLELVTKCESLDDYAATVNFAGLKRRAGEIVNQHANAQVAHKLRQEGDAAQRQYERDIDLEEYESGREPHATKAKAGDKVLEKAVLFLRDALLLREITDAIKPGDSGRIFTALKMWALAFRGSGRTKYARETLHPIHNITHVWPNPLRKIVLQSWLVNPSGKADAWVEVDLMQEHLNFWIKTIYKSNGSNASWEWSAMVSPCIDVLRRLATHINHDLGARQGIYEKEPGRIIETDKPTVVNAVSAGLGQLAGPLADFNSQLRRLQTRCAMTPVACDPYIARPPLPTTSESPQANPTPSPTPSEPIIVPATDAPVSPCSALSVEMQAVPSTSASPSGTLSTVAAAEVDEADEVERWAGVDEDDTEPCVQFSLDSLEDVADMDLDATQSAALLVLSSYVAQKELLLQLRPLQQSDILHVAGGDDARSLPALALREHAHPSELFVRLYGVNFTNIRLSGLKILLQRFRDKLKAHDVDKSSLGIGSAPAPTSAEPELPAVRFQTAMELAFVMPLHTLSDPVRGGSEYTAPTLNPHNTAVLMFLAKFSGANPPGIHWEDGILFMSDCKPFPKGWCARGTGWGGQKVFEHGFWTEYARSYRRRRGVRHRSQGA</sequence>
<feature type="compositionally biased region" description="Acidic residues" evidence="1">
    <location>
        <begin position="301"/>
        <end position="312"/>
    </location>
</feature>
<evidence type="ECO:0000313" key="3">
    <source>
        <dbReference type="EMBL" id="OJT13438.1"/>
    </source>
</evidence>
<feature type="compositionally biased region" description="Polar residues" evidence="1">
    <location>
        <begin position="321"/>
        <end position="339"/>
    </location>
</feature>
<accession>A0A1M2W0R8</accession>
<reference evidence="3 4" key="1">
    <citation type="submission" date="2016-10" db="EMBL/GenBank/DDBJ databases">
        <title>Genome sequence of the basidiomycete white-rot fungus Trametes pubescens.</title>
        <authorList>
            <person name="Makela M.R."/>
            <person name="Granchi Z."/>
            <person name="Peng M."/>
            <person name="De Vries R.P."/>
            <person name="Grigoriev I."/>
            <person name="Riley R."/>
            <person name="Hilden K."/>
        </authorList>
    </citation>
    <scope>NUCLEOTIDE SEQUENCE [LARGE SCALE GENOMIC DNA]</scope>
    <source>
        <strain evidence="3 4">FBCC735</strain>
    </source>
</reference>
<feature type="compositionally biased region" description="Low complexity" evidence="1">
    <location>
        <begin position="284"/>
        <end position="300"/>
    </location>
</feature>
<feature type="compositionally biased region" description="Low complexity" evidence="1">
    <location>
        <begin position="56"/>
        <end position="69"/>
    </location>
</feature>
<dbReference type="EMBL" id="MNAD01000408">
    <property type="protein sequence ID" value="OJT13438.1"/>
    <property type="molecule type" value="Genomic_DNA"/>
</dbReference>
<gene>
    <name evidence="3" type="ORF">TRAPUB_10009</name>
</gene>
<proteinExistence type="predicted"/>
<name>A0A1M2W0R8_TRAPU</name>
<dbReference type="AlphaFoldDB" id="A0A1M2W0R8"/>
<feature type="region of interest" description="Disordered" evidence="1">
    <location>
        <begin position="242"/>
        <end position="356"/>
    </location>
</feature>
<comment type="caution">
    <text evidence="3">The sequence shown here is derived from an EMBL/GenBank/DDBJ whole genome shotgun (WGS) entry which is preliminary data.</text>
</comment>
<dbReference type="Pfam" id="PF20231">
    <property type="entry name" value="DUF6589"/>
    <property type="match status" value="1"/>
</dbReference>
<dbReference type="STRING" id="154538.A0A1M2W0R8"/>
<evidence type="ECO:0000256" key="1">
    <source>
        <dbReference type="SAM" id="MobiDB-lite"/>
    </source>
</evidence>